<evidence type="ECO:0000313" key="8">
    <source>
        <dbReference type="Proteomes" id="UP000237000"/>
    </source>
</evidence>
<keyword evidence="8" id="KW-1185">Reference proteome</keyword>
<dbReference type="AlphaFoldDB" id="A0A2P5AQ19"/>
<keyword evidence="2" id="KW-0813">Transport</keyword>
<evidence type="ECO:0000256" key="3">
    <source>
        <dbReference type="ARBA" id="ARBA00022692"/>
    </source>
</evidence>
<dbReference type="InParanoid" id="A0A2P5AQ19"/>
<feature type="transmembrane region" description="Helical" evidence="6">
    <location>
        <begin position="49"/>
        <end position="71"/>
    </location>
</feature>
<protein>
    <submittedName>
        <fullName evidence="7">Major facilitator superfamily domain containing protein</fullName>
    </submittedName>
</protein>
<dbReference type="Proteomes" id="UP000237000">
    <property type="component" value="Unassembled WGS sequence"/>
</dbReference>
<proteinExistence type="predicted"/>
<organism evidence="7 8">
    <name type="scientific">Trema orientale</name>
    <name type="common">Charcoal tree</name>
    <name type="synonym">Celtis orientalis</name>
    <dbReference type="NCBI Taxonomy" id="63057"/>
    <lineage>
        <taxon>Eukaryota</taxon>
        <taxon>Viridiplantae</taxon>
        <taxon>Streptophyta</taxon>
        <taxon>Embryophyta</taxon>
        <taxon>Tracheophyta</taxon>
        <taxon>Spermatophyta</taxon>
        <taxon>Magnoliopsida</taxon>
        <taxon>eudicotyledons</taxon>
        <taxon>Gunneridae</taxon>
        <taxon>Pentapetalae</taxon>
        <taxon>rosids</taxon>
        <taxon>fabids</taxon>
        <taxon>Rosales</taxon>
        <taxon>Cannabaceae</taxon>
        <taxon>Trema</taxon>
    </lineage>
</organism>
<dbReference type="GO" id="GO:0009705">
    <property type="term" value="C:plant-type vacuole membrane"/>
    <property type="evidence" value="ECO:0007669"/>
    <property type="project" value="TreeGrafter"/>
</dbReference>
<evidence type="ECO:0000256" key="6">
    <source>
        <dbReference type="SAM" id="Phobius"/>
    </source>
</evidence>
<sequence>MADIGVDIDQSRERLLIEEEELYPNCPGCKVDKYKDSHRAYPIRDLIRVWIVVLASALPISSLFPFLYFMIRDLNIAQREEDISYYAGFVGASYMLGRAMMSIFWGIAADRYGESSMGNRIDHWPICWRPSSPTSREISAYVFQKFIPWEEMLHDHNGSYKSKSHSIEALETTSEDKQKTQMEKTSKKNLLKNWPLMSSIVVYCVFSLHDLAYSEVFSLWVESPEKLGGLSYPTQQVGEILANS</sequence>
<accession>A0A2P5AQ19</accession>
<comment type="subcellular location">
    <subcellularLocation>
        <location evidence="1">Membrane</location>
        <topology evidence="1">Multi-pass membrane protein</topology>
    </subcellularLocation>
</comment>
<dbReference type="EMBL" id="JXTC01000748">
    <property type="protein sequence ID" value="PON38551.1"/>
    <property type="molecule type" value="Genomic_DNA"/>
</dbReference>
<evidence type="ECO:0000313" key="7">
    <source>
        <dbReference type="EMBL" id="PON38551.1"/>
    </source>
</evidence>
<dbReference type="GO" id="GO:0022821">
    <property type="term" value="F:solute:potassium antiporter activity"/>
    <property type="evidence" value="ECO:0007669"/>
    <property type="project" value="TreeGrafter"/>
</dbReference>
<reference evidence="8" key="1">
    <citation type="submission" date="2016-06" db="EMBL/GenBank/DDBJ databases">
        <title>Parallel loss of symbiosis genes in relatives of nitrogen-fixing non-legume Parasponia.</title>
        <authorList>
            <person name="Van Velzen R."/>
            <person name="Holmer R."/>
            <person name="Bu F."/>
            <person name="Rutten L."/>
            <person name="Van Zeijl A."/>
            <person name="Liu W."/>
            <person name="Santuari L."/>
            <person name="Cao Q."/>
            <person name="Sharma T."/>
            <person name="Shen D."/>
            <person name="Roswanjaya Y."/>
            <person name="Wardhani T."/>
            <person name="Kalhor M.S."/>
            <person name="Jansen J."/>
            <person name="Van den Hoogen J."/>
            <person name="Gungor B."/>
            <person name="Hartog M."/>
            <person name="Hontelez J."/>
            <person name="Verver J."/>
            <person name="Yang W.-C."/>
            <person name="Schijlen E."/>
            <person name="Repin R."/>
            <person name="Schilthuizen M."/>
            <person name="Schranz E."/>
            <person name="Heidstra R."/>
            <person name="Miyata K."/>
            <person name="Fedorova E."/>
            <person name="Kohlen W."/>
            <person name="Bisseling T."/>
            <person name="Smit S."/>
            <person name="Geurts R."/>
        </authorList>
    </citation>
    <scope>NUCLEOTIDE SEQUENCE [LARGE SCALE GENOMIC DNA]</scope>
    <source>
        <strain evidence="8">cv. RG33-2</strain>
    </source>
</reference>
<evidence type="ECO:0000256" key="4">
    <source>
        <dbReference type="ARBA" id="ARBA00022989"/>
    </source>
</evidence>
<dbReference type="GO" id="GO:0005886">
    <property type="term" value="C:plasma membrane"/>
    <property type="evidence" value="ECO:0007669"/>
    <property type="project" value="TreeGrafter"/>
</dbReference>
<keyword evidence="4 6" id="KW-1133">Transmembrane helix</keyword>
<comment type="caution">
    <text evidence="7">The sequence shown here is derived from an EMBL/GenBank/DDBJ whole genome shotgun (WGS) entry which is preliminary data.</text>
</comment>
<feature type="transmembrane region" description="Helical" evidence="6">
    <location>
        <begin position="83"/>
        <end position="107"/>
    </location>
</feature>
<dbReference type="GO" id="GO:0090333">
    <property type="term" value="P:regulation of stomatal closure"/>
    <property type="evidence" value="ECO:0007669"/>
    <property type="project" value="TreeGrafter"/>
</dbReference>
<keyword evidence="5 6" id="KW-0472">Membrane</keyword>
<evidence type="ECO:0000256" key="2">
    <source>
        <dbReference type="ARBA" id="ARBA00022448"/>
    </source>
</evidence>
<dbReference type="OrthoDB" id="10262656at2759"/>
<gene>
    <name evidence="7" type="ORF">TorRG33x02_344790</name>
</gene>
<dbReference type="SUPFAM" id="SSF103473">
    <property type="entry name" value="MFS general substrate transporter"/>
    <property type="match status" value="1"/>
</dbReference>
<name>A0A2P5AQ19_TREOI</name>
<evidence type="ECO:0000256" key="1">
    <source>
        <dbReference type="ARBA" id="ARBA00004141"/>
    </source>
</evidence>
<dbReference type="Gene3D" id="1.20.1250.20">
    <property type="entry name" value="MFS general substrate transporter like domains"/>
    <property type="match status" value="1"/>
</dbReference>
<evidence type="ECO:0000256" key="5">
    <source>
        <dbReference type="ARBA" id="ARBA00023136"/>
    </source>
</evidence>
<dbReference type="PANTHER" id="PTHR23504">
    <property type="entry name" value="MAJOR FACILITATOR SUPERFAMILY DOMAIN-CONTAINING PROTEIN 10"/>
    <property type="match status" value="1"/>
</dbReference>
<dbReference type="InterPro" id="IPR036259">
    <property type="entry name" value="MFS_trans_sf"/>
</dbReference>
<feature type="non-terminal residue" evidence="7">
    <location>
        <position position="244"/>
    </location>
</feature>
<keyword evidence="3 6" id="KW-0812">Transmembrane</keyword>
<dbReference type="PANTHER" id="PTHR23504:SF114">
    <property type="entry name" value="PROTEIN ZINC INDUCED FACILITATOR-LIKE 1"/>
    <property type="match status" value="1"/>
</dbReference>